<evidence type="ECO:0000313" key="3">
    <source>
        <dbReference type="Proteomes" id="UP000196331"/>
    </source>
</evidence>
<keyword evidence="1" id="KW-0812">Transmembrane</keyword>
<accession>A0A1R4I0F5</accession>
<name>A0A1R4I0F5_9GAMM</name>
<dbReference type="AlphaFoldDB" id="A0A1R4I0F5"/>
<comment type="caution">
    <text evidence="2">The sequence shown here is derived from an EMBL/GenBank/DDBJ whole genome shotgun (WGS) entry which is preliminary data.</text>
</comment>
<proteinExistence type="predicted"/>
<gene>
    <name evidence="2" type="ORF">CZ787_09415</name>
</gene>
<dbReference type="Proteomes" id="UP000196331">
    <property type="component" value="Unassembled WGS sequence"/>
</dbReference>
<keyword evidence="1" id="KW-1133">Transmembrane helix</keyword>
<evidence type="ECO:0000313" key="2">
    <source>
        <dbReference type="EMBL" id="SJN13054.1"/>
    </source>
</evidence>
<keyword evidence="1" id="KW-0472">Membrane</keyword>
<reference evidence="2 3" key="1">
    <citation type="submission" date="2017-02" db="EMBL/GenBank/DDBJ databases">
        <authorList>
            <person name="Dridi B."/>
        </authorList>
    </citation>
    <scope>NUCLEOTIDE SEQUENCE [LARGE SCALE GENOMIC DNA]</scope>
    <source>
        <strain evidence="2 3">JB380</strain>
    </source>
</reference>
<organism evidence="2 3">
    <name type="scientific">Halomonas citrativorans</name>
    <dbReference type="NCBI Taxonomy" id="2742612"/>
    <lineage>
        <taxon>Bacteria</taxon>
        <taxon>Pseudomonadati</taxon>
        <taxon>Pseudomonadota</taxon>
        <taxon>Gammaproteobacteria</taxon>
        <taxon>Oceanospirillales</taxon>
        <taxon>Halomonadaceae</taxon>
        <taxon>Halomonas</taxon>
    </lineage>
</organism>
<evidence type="ECO:0000256" key="1">
    <source>
        <dbReference type="SAM" id="Phobius"/>
    </source>
</evidence>
<dbReference type="InterPro" id="IPR037185">
    <property type="entry name" value="EmrE-like"/>
</dbReference>
<sequence length="59" mass="6233">MEMVEPVTATLFGVVVLSETLVGPQILGMGLILVTVTALSVFLNSGRPSPDRATSWLAF</sequence>
<dbReference type="SUPFAM" id="SSF103481">
    <property type="entry name" value="Multidrug resistance efflux transporter EmrE"/>
    <property type="match status" value="1"/>
</dbReference>
<protein>
    <submittedName>
        <fullName evidence="2">Permease of the drug/metabolite transporter (DMT) superfamily</fullName>
    </submittedName>
</protein>
<feature type="transmembrane region" description="Helical" evidence="1">
    <location>
        <begin position="26"/>
        <end position="43"/>
    </location>
</feature>
<dbReference type="EMBL" id="FUKM01000034">
    <property type="protein sequence ID" value="SJN13054.1"/>
    <property type="molecule type" value="Genomic_DNA"/>
</dbReference>